<dbReference type="OrthoDB" id="3972227at2"/>
<dbReference type="AlphaFoldDB" id="A0A345HQT5"/>
<dbReference type="SUPFAM" id="SSF52540">
    <property type="entry name" value="P-loop containing nucleoside triphosphate hydrolases"/>
    <property type="match status" value="1"/>
</dbReference>
<gene>
    <name evidence="1" type="ORF">DVK44_16720</name>
</gene>
<sequence length="483" mass="52099">MTTTNLLDFTPLTPLTPVHETVRRPLHTETTTSQALYLPIAPPTLGTAGAIIGRELYSGKAFIYCPFSAFGDGLPGGNMIVMGDTGRGKSALTKTYTARQIRLGRQVVVLDTKEQKEREEGEWAALGRSLTGKAPVKFTPGGGPAASCINPMDPAIAGKRQIELVRTIVELGLDKPLDEFAGSALRIAIRRAHRRASGLGRTPVLADVAAALRSPEESDATAKQRTRDELLGDGLEASYVLDRLCGSEQDATGDLTGMLDGPTSLGVDLDADMIVFDLTKVPSGGVAMTILVAVISVFLEEVWLRPLCECGTEPSLHERIVVDANSGAWELGPNPSSGCRRYTQRKRILVCEEAWHVLGTPQLASLLEKFLKFARGYGLSCIFIVHHLSDIDDSPETQAALKMADTIVIYSQKKSEAEATVARLGLPSWTAEHITRLRRGIALWKVGEVIYPGVQHLLVEAEQHLCFSSGSMTDLTSTSPDTA</sequence>
<dbReference type="EMBL" id="CP031194">
    <property type="protein sequence ID" value="AXG79059.1"/>
    <property type="molecule type" value="Genomic_DNA"/>
</dbReference>
<dbReference type="RefSeq" id="WP_114660392.1">
    <property type="nucleotide sequence ID" value="NZ_CP031194.1"/>
</dbReference>
<protein>
    <submittedName>
        <fullName evidence="1">ATP/GTP-binding protein</fullName>
    </submittedName>
</protein>
<name>A0A345HQT5_9ACTN</name>
<dbReference type="Proteomes" id="UP000253868">
    <property type="component" value="Chromosome"/>
</dbReference>
<dbReference type="KEGG" id="spad:DVK44_16720"/>
<dbReference type="InterPro" id="IPR027417">
    <property type="entry name" value="P-loop_NTPase"/>
</dbReference>
<evidence type="ECO:0000313" key="2">
    <source>
        <dbReference type="Proteomes" id="UP000253868"/>
    </source>
</evidence>
<accession>A0A345HQT5</accession>
<reference evidence="2" key="1">
    <citation type="submission" date="2018-07" db="EMBL/GenBank/DDBJ databases">
        <authorList>
            <person name="Zhao J."/>
        </authorList>
    </citation>
    <scope>NUCLEOTIDE SEQUENCE [LARGE SCALE GENOMIC DNA]</scope>
    <source>
        <strain evidence="2">GSSD-12</strain>
    </source>
</reference>
<dbReference type="Gene3D" id="3.40.50.300">
    <property type="entry name" value="P-loop containing nucleotide triphosphate hydrolases"/>
    <property type="match status" value="2"/>
</dbReference>
<organism evidence="1 2">
    <name type="scientific">Streptomyces paludis</name>
    <dbReference type="NCBI Taxonomy" id="2282738"/>
    <lineage>
        <taxon>Bacteria</taxon>
        <taxon>Bacillati</taxon>
        <taxon>Actinomycetota</taxon>
        <taxon>Actinomycetes</taxon>
        <taxon>Kitasatosporales</taxon>
        <taxon>Streptomycetaceae</taxon>
        <taxon>Streptomyces</taxon>
    </lineage>
</organism>
<keyword evidence="2" id="KW-1185">Reference proteome</keyword>
<evidence type="ECO:0000313" key="1">
    <source>
        <dbReference type="EMBL" id="AXG79059.1"/>
    </source>
</evidence>
<proteinExistence type="predicted"/>